<keyword evidence="1" id="KW-1133">Transmembrane helix</keyword>
<evidence type="ECO:0000313" key="3">
    <source>
        <dbReference type="Proteomes" id="UP000289629"/>
    </source>
</evidence>
<dbReference type="RefSeq" id="WP_044635290.1">
    <property type="nucleotide sequence ID" value="NZ_CP007229.1"/>
</dbReference>
<gene>
    <name evidence="2" type="ORF">NCTC10125_00248</name>
</gene>
<proteinExistence type="predicted"/>
<keyword evidence="1" id="KW-0812">Transmembrane</keyword>
<dbReference type="AlphaFoldDB" id="A0AAJ5TCS6"/>
<evidence type="ECO:0000256" key="1">
    <source>
        <dbReference type="SAM" id="Phobius"/>
    </source>
</evidence>
<feature type="transmembrane region" description="Helical" evidence="1">
    <location>
        <begin position="7"/>
        <end position="33"/>
    </location>
</feature>
<dbReference type="EMBL" id="LR214971">
    <property type="protein sequence ID" value="VEU61463.1"/>
    <property type="molecule type" value="Genomic_DNA"/>
</dbReference>
<name>A0AAJ5TCS6_9BACT</name>
<organism evidence="2 3">
    <name type="scientific">Mesomycoplasma dispar</name>
    <dbReference type="NCBI Taxonomy" id="86660"/>
    <lineage>
        <taxon>Bacteria</taxon>
        <taxon>Bacillati</taxon>
        <taxon>Mycoplasmatota</taxon>
        <taxon>Mycoplasmoidales</taxon>
        <taxon>Metamycoplasmataceae</taxon>
        <taxon>Mesomycoplasma</taxon>
    </lineage>
</organism>
<protein>
    <submittedName>
        <fullName evidence="2">Uncharacterized protein</fullName>
    </submittedName>
</protein>
<dbReference type="KEGG" id="mds:MDIS_01280"/>
<keyword evidence="1" id="KW-0472">Membrane</keyword>
<accession>A0AAJ5TCS6</accession>
<reference evidence="2 3" key="1">
    <citation type="submission" date="2019-01" db="EMBL/GenBank/DDBJ databases">
        <authorList>
            <consortium name="Pathogen Informatics"/>
        </authorList>
    </citation>
    <scope>NUCLEOTIDE SEQUENCE [LARGE SCALE GENOMIC DNA]</scope>
    <source>
        <strain evidence="2 3">NCTC10125</strain>
    </source>
</reference>
<evidence type="ECO:0000313" key="2">
    <source>
        <dbReference type="EMBL" id="VEU61463.1"/>
    </source>
</evidence>
<dbReference type="Proteomes" id="UP000289629">
    <property type="component" value="Chromosome"/>
</dbReference>
<sequence length="475" mass="57284">MIISTETYLIIFLIILISIFFLIFLIAALVFAFNKKTKTTTVIPLTYDPELKRIRVSDVFSLPSLKYIIKNKNLLSGLWITQDDFVALLEKPYQQIFLSSLKNWKKKTIWIKFHKRFLFNNHFQVFFQAKPKNGFVIQEVQKTILDTKRNKKIFKDRVVDKLILNFEHPSFLVAFSFPFQISTDFVKNFFIFYNKKILFFKKISNFSILHFDNILVMQICAKSAKLLEKIKNYYKYYAKNHNLGNFLFWTIINLDRKVNYDWKIEIHKFFDFIVNRKTNFLEIKSDDKNFKQIIENNNLKPFIFNVNDYKYAEIYQFSTNQLAYEIYNFDFYHSQKIEQLIRFFAANSNFDHSKKIYKINYIIAQKMRNLPIDFQKFIFLIESEINSPDADISYINNVCFQKTVDSKLFYYLDIEKPPILFIEDRINFSDVNESNDIIFSSLGEYARKEKVKLVMKKDMIEKFNFLNKNFPLYYW</sequence>